<dbReference type="GO" id="GO:0016829">
    <property type="term" value="F:lyase activity"/>
    <property type="evidence" value="ECO:0007669"/>
    <property type="project" value="UniProtKB-KW"/>
</dbReference>
<dbReference type="NCBIfam" id="TIGR03589">
    <property type="entry name" value="PseB"/>
    <property type="match status" value="1"/>
</dbReference>
<dbReference type="OrthoDB" id="9803111at2"/>
<dbReference type="PANTHER" id="PTHR43318">
    <property type="entry name" value="UDP-N-ACETYLGLUCOSAMINE 4,6-DEHYDRATASE"/>
    <property type="match status" value="1"/>
</dbReference>
<dbReference type="RefSeq" id="WP_143563201.1">
    <property type="nucleotide sequence ID" value="NZ_BMPL01000003.1"/>
</dbReference>
<dbReference type="InterPro" id="IPR036291">
    <property type="entry name" value="NAD(P)-bd_dom_sf"/>
</dbReference>
<dbReference type="Gene3D" id="3.40.50.720">
    <property type="entry name" value="NAD(P)-binding Rossmann-like Domain"/>
    <property type="match status" value="1"/>
</dbReference>
<reference evidence="4" key="1">
    <citation type="submission" date="2019-07" db="EMBL/GenBank/DDBJ databases">
        <title>Shewanella sp. YLB-08 draft genomic sequence.</title>
        <authorList>
            <person name="Yu L."/>
        </authorList>
    </citation>
    <scope>NUCLEOTIDE SEQUENCE [LARGE SCALE GENOMIC DNA]</scope>
    <source>
        <strain evidence="4">JCM 20706</strain>
    </source>
</reference>
<keyword evidence="4" id="KW-1185">Reference proteome</keyword>
<dbReference type="EMBL" id="VKGK01000003">
    <property type="protein sequence ID" value="TRY15589.1"/>
    <property type="molecule type" value="Genomic_DNA"/>
</dbReference>
<proteinExistence type="inferred from homology"/>
<evidence type="ECO:0000256" key="1">
    <source>
        <dbReference type="ARBA" id="ARBA00007430"/>
    </source>
</evidence>
<sequence>MFDNKTILITGGTGSFGHKYTKTILERYKPKRLIILSRDELKQYEMQQVFNAPCMRYFLGDVRDADRLMQAFNGVDYVIHAAAIKQVPAAEYNPMECIKTNIYGAENVIKAAIANNVSKVIALSTDKAAAPINLYGATKLASDKLFVAANNMVGEGVTRFSAVRYGNVVGSRGSVVPFFKSLVKDGATSLPITHSEMTRFWISLQDGVDFVLKNFSRMQGGEIFVPKIPSIHITDLAEACGPGLKHDIVGIRPGEKLHEIMCPGDDSHHTIEFDDHFVITPSITFFGKDNDYSKNMLGEKGKPVAMGFEYHSGNNTDFLSVEQIKQLDEGQD</sequence>
<dbReference type="InterPro" id="IPR020025">
    <property type="entry name" value="PseB"/>
</dbReference>
<evidence type="ECO:0000259" key="2">
    <source>
        <dbReference type="Pfam" id="PF02719"/>
    </source>
</evidence>
<dbReference type="InterPro" id="IPR051203">
    <property type="entry name" value="Polysaccharide_Synthase-Rel"/>
</dbReference>
<organism evidence="3 4">
    <name type="scientific">Shewanella hanedai</name>
    <name type="common">Alteromonas hanedai</name>
    <dbReference type="NCBI Taxonomy" id="25"/>
    <lineage>
        <taxon>Bacteria</taxon>
        <taxon>Pseudomonadati</taxon>
        <taxon>Pseudomonadota</taxon>
        <taxon>Gammaproteobacteria</taxon>
        <taxon>Alteromonadales</taxon>
        <taxon>Shewanellaceae</taxon>
        <taxon>Shewanella</taxon>
    </lineage>
</organism>
<comment type="similarity">
    <text evidence="1">Belongs to the polysaccharide synthase family.</text>
</comment>
<dbReference type="Pfam" id="PF02719">
    <property type="entry name" value="Polysacc_synt_2"/>
    <property type="match status" value="1"/>
</dbReference>
<dbReference type="Proteomes" id="UP000318126">
    <property type="component" value="Unassembled WGS sequence"/>
</dbReference>
<feature type="domain" description="Polysaccharide biosynthesis protein CapD-like" evidence="2">
    <location>
        <begin position="7"/>
        <end position="280"/>
    </location>
</feature>
<comment type="caution">
    <text evidence="3">The sequence shown here is derived from an EMBL/GenBank/DDBJ whole genome shotgun (WGS) entry which is preliminary data.</text>
</comment>
<dbReference type="InterPro" id="IPR003869">
    <property type="entry name" value="Polysac_CapD-like"/>
</dbReference>
<dbReference type="AlphaFoldDB" id="A0A553JT08"/>
<accession>A0A553JT08</accession>
<gene>
    <name evidence="3" type="primary">pseB</name>
    <name evidence="3" type="ORF">FN961_03695</name>
</gene>
<dbReference type="PANTHER" id="PTHR43318:SF2">
    <property type="entry name" value="UDP-N-ACETYLGLUCOSAMINE 4,6-DEHYDRATASE (INVERTING)"/>
    <property type="match status" value="1"/>
</dbReference>
<evidence type="ECO:0000313" key="3">
    <source>
        <dbReference type="EMBL" id="TRY15589.1"/>
    </source>
</evidence>
<evidence type="ECO:0000313" key="4">
    <source>
        <dbReference type="Proteomes" id="UP000318126"/>
    </source>
</evidence>
<protein>
    <submittedName>
        <fullName evidence="3">UDP-N-acetylglucosamine 4,6-dehydratase (Inverting)</fullName>
        <ecNumber evidence="3">4.2.1.115</ecNumber>
    </submittedName>
</protein>
<dbReference type="EC" id="4.2.1.115" evidence="3"/>
<dbReference type="SUPFAM" id="SSF51735">
    <property type="entry name" value="NAD(P)-binding Rossmann-fold domains"/>
    <property type="match status" value="1"/>
</dbReference>
<name>A0A553JT08_SHEHA</name>
<keyword evidence="3" id="KW-0456">Lyase</keyword>
<dbReference type="CDD" id="cd05237">
    <property type="entry name" value="UDP_invert_4-6DH_SDR_e"/>
    <property type="match status" value="1"/>
</dbReference>